<dbReference type="PANTHER" id="PTHR42070">
    <property type="entry name" value="FILAMENT ASSOCIATED PROTEIN, PUTATIVE (AFU_ORTHOLOGUE AFUA_8G06630)-RELATED"/>
    <property type="match status" value="1"/>
</dbReference>
<protein>
    <recommendedName>
        <fullName evidence="4">BZIP domain-containing protein</fullName>
    </recommendedName>
</protein>
<dbReference type="STRING" id="94208.A0A2S4KU79"/>
<gene>
    <name evidence="2" type="ORF">TPAR_06010</name>
</gene>
<accession>A0A2S4KU79</accession>
<evidence type="ECO:0000313" key="2">
    <source>
        <dbReference type="EMBL" id="POR33749.1"/>
    </source>
</evidence>
<feature type="region of interest" description="Disordered" evidence="1">
    <location>
        <begin position="224"/>
        <end position="251"/>
    </location>
</feature>
<dbReference type="PANTHER" id="PTHR42070:SF1">
    <property type="entry name" value="FILAMENT ASSOCIATED PROTEIN, PUTATIVE (AFU_ORTHOLOGUE AFUA_8G06630)-RELATED"/>
    <property type="match status" value="1"/>
</dbReference>
<evidence type="ECO:0000256" key="1">
    <source>
        <dbReference type="SAM" id="MobiDB-lite"/>
    </source>
</evidence>
<reference evidence="2 3" key="1">
    <citation type="submission" date="2018-01" db="EMBL/GenBank/DDBJ databases">
        <title>Harnessing the power of phylogenomics to disentangle the directionality and signatures of interkingdom host jumping in the parasitic fungal genus Tolypocladium.</title>
        <authorList>
            <person name="Quandt C.A."/>
            <person name="Patterson W."/>
            <person name="Spatafora J.W."/>
        </authorList>
    </citation>
    <scope>NUCLEOTIDE SEQUENCE [LARGE SCALE GENOMIC DNA]</scope>
    <source>
        <strain evidence="2 3">NRBC 100945</strain>
    </source>
</reference>
<feature type="compositionally biased region" description="Polar residues" evidence="1">
    <location>
        <begin position="144"/>
        <end position="158"/>
    </location>
</feature>
<feature type="compositionally biased region" description="Polar residues" evidence="1">
    <location>
        <begin position="224"/>
        <end position="236"/>
    </location>
</feature>
<dbReference type="EMBL" id="PKSG01000656">
    <property type="protein sequence ID" value="POR33749.1"/>
    <property type="molecule type" value="Genomic_DNA"/>
</dbReference>
<proteinExistence type="predicted"/>
<feature type="region of interest" description="Disordered" evidence="1">
    <location>
        <begin position="23"/>
        <end position="44"/>
    </location>
</feature>
<sequence length="315" mass="33573">MGLKVKASEGYCGTIMAGEKAAGSTSASAIRIRENQRRSRARRKEYVEGMERKLQEYERRGVEATLEMQQAARTVAMENARLRAMLSQLGASAADVDAFLQSSQDQDAAQTLSSVRLRAADQRAGVTADTKPLLPEPKREGNCRNKSVQSTEGSSCGGNESIPVLGQAPMHDAGRWSVPPETAHYGLPPWAQHSATSFDKLDVLASASVQQGCCDGRTQCTMPASGSRAESPSTVGPSPGAITPSSNGLQPMSPSDAAFASPMEMSCNAAAQIIAEMQGHVDRELAKERLGCNGRDECFVRNTVLFQILESGGHI</sequence>
<comment type="caution">
    <text evidence="2">The sequence shown here is derived from an EMBL/GenBank/DDBJ whole genome shotgun (WGS) entry which is preliminary data.</text>
</comment>
<evidence type="ECO:0000313" key="3">
    <source>
        <dbReference type="Proteomes" id="UP000237481"/>
    </source>
</evidence>
<feature type="region of interest" description="Disordered" evidence="1">
    <location>
        <begin position="122"/>
        <end position="180"/>
    </location>
</feature>
<dbReference type="OrthoDB" id="28335at2759"/>
<evidence type="ECO:0008006" key="4">
    <source>
        <dbReference type="Google" id="ProtNLM"/>
    </source>
</evidence>
<dbReference type="AlphaFoldDB" id="A0A2S4KU79"/>
<dbReference type="Proteomes" id="UP000237481">
    <property type="component" value="Unassembled WGS sequence"/>
</dbReference>
<name>A0A2S4KU79_9HYPO</name>
<dbReference type="CDD" id="cd14688">
    <property type="entry name" value="bZIP_YAP"/>
    <property type="match status" value="1"/>
</dbReference>
<organism evidence="2 3">
    <name type="scientific">Tolypocladium paradoxum</name>
    <dbReference type="NCBI Taxonomy" id="94208"/>
    <lineage>
        <taxon>Eukaryota</taxon>
        <taxon>Fungi</taxon>
        <taxon>Dikarya</taxon>
        <taxon>Ascomycota</taxon>
        <taxon>Pezizomycotina</taxon>
        <taxon>Sordariomycetes</taxon>
        <taxon>Hypocreomycetidae</taxon>
        <taxon>Hypocreales</taxon>
        <taxon>Ophiocordycipitaceae</taxon>
        <taxon>Tolypocladium</taxon>
    </lineage>
</organism>
<keyword evidence="3" id="KW-1185">Reference proteome</keyword>